<evidence type="ECO:0000259" key="1">
    <source>
        <dbReference type="PROSITE" id="PS50995"/>
    </source>
</evidence>
<dbReference type="AlphaFoldDB" id="A0A9X3A5U5"/>
<keyword evidence="3" id="KW-1185">Reference proteome</keyword>
<protein>
    <submittedName>
        <fullName evidence="2">MarR family transcriptional regulator</fullName>
    </submittedName>
</protein>
<evidence type="ECO:0000313" key="2">
    <source>
        <dbReference type="EMBL" id="MCS7484094.1"/>
    </source>
</evidence>
<dbReference type="InterPro" id="IPR036390">
    <property type="entry name" value="WH_DNA-bd_sf"/>
</dbReference>
<dbReference type="Pfam" id="PF12802">
    <property type="entry name" value="MarR_2"/>
    <property type="match status" value="1"/>
</dbReference>
<dbReference type="Proteomes" id="UP001141259">
    <property type="component" value="Unassembled WGS sequence"/>
</dbReference>
<dbReference type="GO" id="GO:0003700">
    <property type="term" value="F:DNA-binding transcription factor activity"/>
    <property type="evidence" value="ECO:0007669"/>
    <property type="project" value="InterPro"/>
</dbReference>
<dbReference type="InterPro" id="IPR039422">
    <property type="entry name" value="MarR/SlyA-like"/>
</dbReference>
<dbReference type="Gene3D" id="1.10.10.10">
    <property type="entry name" value="Winged helix-like DNA-binding domain superfamily/Winged helix DNA-binding domain"/>
    <property type="match status" value="1"/>
</dbReference>
<dbReference type="EMBL" id="JANYMP010000041">
    <property type="protein sequence ID" value="MCS7484094.1"/>
    <property type="molecule type" value="Genomic_DNA"/>
</dbReference>
<dbReference type="RefSeq" id="WP_259629548.1">
    <property type="nucleotide sequence ID" value="NZ_JANYMP010000041.1"/>
</dbReference>
<dbReference type="PRINTS" id="PR00598">
    <property type="entry name" value="HTHMARR"/>
</dbReference>
<accession>A0A9X3A5U5</accession>
<organism evidence="2 3">
    <name type="scientific">Umezawaea endophytica</name>
    <dbReference type="NCBI Taxonomy" id="1654476"/>
    <lineage>
        <taxon>Bacteria</taxon>
        <taxon>Bacillati</taxon>
        <taxon>Actinomycetota</taxon>
        <taxon>Actinomycetes</taxon>
        <taxon>Pseudonocardiales</taxon>
        <taxon>Pseudonocardiaceae</taxon>
        <taxon>Umezawaea</taxon>
    </lineage>
</organism>
<feature type="domain" description="HTH marR-type" evidence="1">
    <location>
        <begin position="23"/>
        <end position="158"/>
    </location>
</feature>
<sequence>MEKRVREIPSDADLYASGPRLPEELTRWPMYVMSRAVQRGWVLLARRLEVEGLSPRLHAVLAVVDARKPISQQAIADLLRIDRTTMIGIADEAEAADLISRTRDRNDRRRYALRLTEAGERALALADRLVAEAHAELLGELDEGERALLHELLLRTVPAADTDYPG</sequence>
<evidence type="ECO:0000313" key="3">
    <source>
        <dbReference type="Proteomes" id="UP001141259"/>
    </source>
</evidence>
<dbReference type="GO" id="GO:0006950">
    <property type="term" value="P:response to stress"/>
    <property type="evidence" value="ECO:0007669"/>
    <property type="project" value="TreeGrafter"/>
</dbReference>
<dbReference type="InterPro" id="IPR036388">
    <property type="entry name" value="WH-like_DNA-bd_sf"/>
</dbReference>
<reference evidence="2" key="1">
    <citation type="submission" date="2022-08" db="EMBL/GenBank/DDBJ databases">
        <authorList>
            <person name="Tistechok S."/>
            <person name="Samborskyy M."/>
            <person name="Roman I."/>
        </authorList>
    </citation>
    <scope>NUCLEOTIDE SEQUENCE</scope>
    <source>
        <strain evidence="2">DSM 103496</strain>
    </source>
</reference>
<dbReference type="InterPro" id="IPR000835">
    <property type="entry name" value="HTH_MarR-typ"/>
</dbReference>
<dbReference type="PANTHER" id="PTHR33164">
    <property type="entry name" value="TRANSCRIPTIONAL REGULATOR, MARR FAMILY"/>
    <property type="match status" value="1"/>
</dbReference>
<dbReference type="SUPFAM" id="SSF46785">
    <property type="entry name" value="Winged helix' DNA-binding domain"/>
    <property type="match status" value="1"/>
</dbReference>
<name>A0A9X3A5U5_9PSEU</name>
<dbReference type="PROSITE" id="PS50995">
    <property type="entry name" value="HTH_MARR_2"/>
    <property type="match status" value="1"/>
</dbReference>
<proteinExistence type="predicted"/>
<dbReference type="PANTHER" id="PTHR33164:SF89">
    <property type="entry name" value="MARR FAMILY REGULATORY PROTEIN"/>
    <property type="match status" value="1"/>
</dbReference>
<dbReference type="SMART" id="SM00347">
    <property type="entry name" value="HTH_MARR"/>
    <property type="match status" value="1"/>
</dbReference>
<gene>
    <name evidence="2" type="ORF">NZH93_45290</name>
</gene>
<comment type="caution">
    <text evidence="2">The sequence shown here is derived from an EMBL/GenBank/DDBJ whole genome shotgun (WGS) entry which is preliminary data.</text>
</comment>